<dbReference type="OrthoDB" id="329563at2759"/>
<dbReference type="Pfam" id="PF12895">
    <property type="entry name" value="ANAPC3"/>
    <property type="match status" value="1"/>
</dbReference>
<dbReference type="GO" id="GO:0007091">
    <property type="term" value="P:metaphase/anaphase transition of mitotic cell cycle"/>
    <property type="evidence" value="ECO:0007669"/>
    <property type="project" value="TreeGrafter"/>
</dbReference>
<accession>A0A8S9ZPC2</accession>
<proteinExistence type="inferred from homology"/>
<dbReference type="GO" id="GO:0005737">
    <property type="term" value="C:cytoplasm"/>
    <property type="evidence" value="ECO:0007669"/>
    <property type="project" value="TreeGrafter"/>
</dbReference>
<protein>
    <recommendedName>
        <fullName evidence="3">Cell division cycle protein 27 homolog</fullName>
    </recommendedName>
</protein>
<comment type="similarity">
    <text evidence="2">Belongs to the APC3/CDC27 family.</text>
</comment>
<keyword evidence="5" id="KW-1185">Reference proteome</keyword>
<dbReference type="GO" id="GO:0051301">
    <property type="term" value="P:cell division"/>
    <property type="evidence" value="ECO:0007669"/>
    <property type="project" value="TreeGrafter"/>
</dbReference>
<dbReference type="GO" id="GO:0016567">
    <property type="term" value="P:protein ubiquitination"/>
    <property type="evidence" value="ECO:0007669"/>
    <property type="project" value="TreeGrafter"/>
</dbReference>
<evidence type="ECO:0000313" key="4">
    <source>
        <dbReference type="EMBL" id="KAF7635063.1"/>
    </source>
</evidence>
<dbReference type="SUPFAM" id="SSF48452">
    <property type="entry name" value="TPR-like"/>
    <property type="match status" value="1"/>
</dbReference>
<comment type="caution">
    <text evidence="4">The sequence shown here is derived from an EMBL/GenBank/DDBJ whole genome shotgun (WGS) entry which is preliminary data.</text>
</comment>
<reference evidence="4" key="1">
    <citation type="journal article" date="2020" name="Ecol. Evol.">
        <title>Genome structure and content of the rice root-knot nematode (Meloidogyne graminicola).</title>
        <authorList>
            <person name="Phan N.T."/>
            <person name="Danchin E.G.J."/>
            <person name="Klopp C."/>
            <person name="Perfus-Barbeoch L."/>
            <person name="Kozlowski D.K."/>
            <person name="Koutsovoulos G.D."/>
            <person name="Lopez-Roques C."/>
            <person name="Bouchez O."/>
            <person name="Zahm M."/>
            <person name="Besnard G."/>
            <person name="Bellafiore S."/>
        </authorList>
    </citation>
    <scope>NUCLEOTIDE SEQUENCE</scope>
    <source>
        <strain evidence="4">VN-18</strain>
    </source>
</reference>
<dbReference type="GO" id="GO:0005680">
    <property type="term" value="C:anaphase-promoting complex"/>
    <property type="evidence" value="ECO:0007669"/>
    <property type="project" value="TreeGrafter"/>
</dbReference>
<sequence>MECGAKLIEDLIENNIEHFYYEDATFLAEAYHNRADNERSLLLLAHCLTHARGYESAYHLLRSVSNPTAGAVLNTAKCRYLFAHCAFMLNRVQEAEHTLRGTSVSDQVQLHPCFAGTITLPYAHSLLARILCETNRVDSARIHWAQAIRLNPLLWTAVRAYCDVGGEKMVELLQPSLDEITEWKSVNGITDILIDSKEKDNIGERGQRLSSRIASGKIKSSSATTKNIFYNF</sequence>
<dbReference type="GO" id="GO:0031145">
    <property type="term" value="P:anaphase-promoting complex-dependent catabolic process"/>
    <property type="evidence" value="ECO:0007669"/>
    <property type="project" value="TreeGrafter"/>
</dbReference>
<evidence type="ECO:0000313" key="5">
    <source>
        <dbReference type="Proteomes" id="UP000605970"/>
    </source>
</evidence>
<evidence type="ECO:0000256" key="1">
    <source>
        <dbReference type="ARBA" id="ARBA00022803"/>
    </source>
</evidence>
<dbReference type="EMBL" id="JABEBT010000047">
    <property type="protein sequence ID" value="KAF7635063.1"/>
    <property type="molecule type" value="Genomic_DNA"/>
</dbReference>
<evidence type="ECO:0000256" key="3">
    <source>
        <dbReference type="ARBA" id="ARBA00039307"/>
    </source>
</evidence>
<organism evidence="4 5">
    <name type="scientific">Meloidogyne graminicola</name>
    <dbReference type="NCBI Taxonomy" id="189291"/>
    <lineage>
        <taxon>Eukaryota</taxon>
        <taxon>Metazoa</taxon>
        <taxon>Ecdysozoa</taxon>
        <taxon>Nematoda</taxon>
        <taxon>Chromadorea</taxon>
        <taxon>Rhabditida</taxon>
        <taxon>Tylenchina</taxon>
        <taxon>Tylenchomorpha</taxon>
        <taxon>Tylenchoidea</taxon>
        <taxon>Meloidogynidae</taxon>
        <taxon>Meloidogyninae</taxon>
        <taxon>Meloidogyne</taxon>
    </lineage>
</organism>
<dbReference type="AlphaFoldDB" id="A0A8S9ZPC2"/>
<dbReference type="PANTHER" id="PTHR12558">
    <property type="entry name" value="CELL DIVISION CYCLE 16,23,27"/>
    <property type="match status" value="1"/>
</dbReference>
<name>A0A8S9ZPC2_9BILA</name>
<dbReference type="Gene3D" id="1.25.40.10">
    <property type="entry name" value="Tetratricopeptide repeat domain"/>
    <property type="match status" value="1"/>
</dbReference>
<evidence type="ECO:0000256" key="2">
    <source>
        <dbReference type="ARBA" id="ARBA00038210"/>
    </source>
</evidence>
<dbReference type="Proteomes" id="UP000605970">
    <property type="component" value="Unassembled WGS sequence"/>
</dbReference>
<dbReference type="PANTHER" id="PTHR12558:SF13">
    <property type="entry name" value="CELL DIVISION CYCLE PROTEIN 27 HOMOLOG"/>
    <property type="match status" value="1"/>
</dbReference>
<gene>
    <name evidence="4" type="ORF">Mgra_00005504</name>
</gene>
<dbReference type="InterPro" id="IPR011990">
    <property type="entry name" value="TPR-like_helical_dom_sf"/>
</dbReference>
<keyword evidence="1" id="KW-0802">TPR repeat</keyword>